<dbReference type="Proteomes" id="UP001596233">
    <property type="component" value="Unassembled WGS sequence"/>
</dbReference>
<comment type="caution">
    <text evidence="1">The sequence shown here is derived from an EMBL/GenBank/DDBJ whole genome shotgun (WGS) entry which is preliminary data.</text>
</comment>
<gene>
    <name evidence="1" type="ORF">ACFP56_11855</name>
</gene>
<organism evidence="1 2">
    <name type="scientific">Paenibacillus septentrionalis</name>
    <dbReference type="NCBI Taxonomy" id="429342"/>
    <lineage>
        <taxon>Bacteria</taxon>
        <taxon>Bacillati</taxon>
        <taxon>Bacillota</taxon>
        <taxon>Bacilli</taxon>
        <taxon>Bacillales</taxon>
        <taxon>Paenibacillaceae</taxon>
        <taxon>Paenibacillus</taxon>
    </lineage>
</organism>
<sequence>MKITLEMSVRAYPYAKQVYLNQLTRTDGTLKINEATGIARGSAQAFVTIFLAMMSGSAYKRAFNNAANQFLLENIRKISVMLIFKKLYRLHKVTLITIPPWKEAT</sequence>
<reference evidence="2" key="1">
    <citation type="journal article" date="2019" name="Int. J. Syst. Evol. Microbiol.">
        <title>The Global Catalogue of Microorganisms (GCM) 10K type strain sequencing project: providing services to taxonomists for standard genome sequencing and annotation.</title>
        <authorList>
            <consortium name="The Broad Institute Genomics Platform"/>
            <consortium name="The Broad Institute Genome Sequencing Center for Infectious Disease"/>
            <person name="Wu L."/>
            <person name="Ma J."/>
        </authorList>
    </citation>
    <scope>NUCLEOTIDE SEQUENCE [LARGE SCALE GENOMIC DNA]</scope>
    <source>
        <strain evidence="2">PCU 280</strain>
    </source>
</reference>
<dbReference type="RefSeq" id="WP_379234685.1">
    <property type="nucleotide sequence ID" value="NZ_JBHSTE010000004.1"/>
</dbReference>
<accession>A0ABW1V3F3</accession>
<evidence type="ECO:0000313" key="1">
    <source>
        <dbReference type="EMBL" id="MFC6333314.1"/>
    </source>
</evidence>
<proteinExistence type="predicted"/>
<dbReference type="EMBL" id="JBHSTE010000004">
    <property type="protein sequence ID" value="MFC6333314.1"/>
    <property type="molecule type" value="Genomic_DNA"/>
</dbReference>
<keyword evidence="2" id="KW-1185">Reference proteome</keyword>
<name>A0ABW1V3F3_9BACL</name>
<protein>
    <submittedName>
        <fullName evidence="1">Uncharacterized protein</fullName>
    </submittedName>
</protein>
<evidence type="ECO:0000313" key="2">
    <source>
        <dbReference type="Proteomes" id="UP001596233"/>
    </source>
</evidence>